<dbReference type="AlphaFoldDB" id="A0AA35G8F9"/>
<dbReference type="EMBL" id="AP025628">
    <property type="protein sequence ID" value="BDG60980.1"/>
    <property type="molecule type" value="Genomic_DNA"/>
</dbReference>
<dbReference type="InterPro" id="IPR011766">
    <property type="entry name" value="TPP_enzyme_TPP-bd"/>
</dbReference>
<dbReference type="PANTHER" id="PTHR42897">
    <property type="entry name" value="PYRUVATE SYNTHASE SUBUNIT PORB"/>
    <property type="match status" value="1"/>
</dbReference>
<protein>
    <submittedName>
        <fullName evidence="3">Oxalate oxidoreductase subunit beta</fullName>
    </submittedName>
</protein>
<organism evidence="3 4">
    <name type="scientific">Caldinitratiruptor microaerophilus</name>
    <dbReference type="NCBI Taxonomy" id="671077"/>
    <lineage>
        <taxon>Bacteria</taxon>
        <taxon>Bacillati</taxon>
        <taxon>Bacillota</taxon>
        <taxon>Clostridia</taxon>
        <taxon>Eubacteriales</taxon>
        <taxon>Symbiobacteriaceae</taxon>
        <taxon>Caldinitratiruptor</taxon>
    </lineage>
</organism>
<dbReference type="InterPro" id="IPR029061">
    <property type="entry name" value="THDP-binding"/>
</dbReference>
<dbReference type="GO" id="GO:0030976">
    <property type="term" value="F:thiamine pyrophosphate binding"/>
    <property type="evidence" value="ECO:0007669"/>
    <property type="project" value="InterPro"/>
</dbReference>
<dbReference type="PANTHER" id="PTHR42897:SF2">
    <property type="entry name" value="PYRUVATE SYNTHASE SUBUNIT PORB"/>
    <property type="match status" value="1"/>
</dbReference>
<dbReference type="SUPFAM" id="SSF52518">
    <property type="entry name" value="Thiamin diphosphate-binding fold (THDP-binding)"/>
    <property type="match status" value="1"/>
</dbReference>
<evidence type="ECO:0000259" key="2">
    <source>
        <dbReference type="Pfam" id="PF02775"/>
    </source>
</evidence>
<dbReference type="InterPro" id="IPR051479">
    <property type="entry name" value="PorB-like"/>
</dbReference>
<evidence type="ECO:0000256" key="1">
    <source>
        <dbReference type="ARBA" id="ARBA00023002"/>
    </source>
</evidence>
<dbReference type="RefSeq" id="WP_264841663.1">
    <property type="nucleotide sequence ID" value="NZ_AP025628.1"/>
</dbReference>
<name>A0AA35G8F9_9FIRM</name>
<dbReference type="Pfam" id="PF02775">
    <property type="entry name" value="TPP_enzyme_C"/>
    <property type="match status" value="1"/>
</dbReference>
<keyword evidence="1" id="KW-0560">Oxidoreductase</keyword>
<accession>A0AA35G8F9</accession>
<feature type="domain" description="Thiamine pyrophosphate enzyme TPP-binding" evidence="2">
    <location>
        <begin position="89"/>
        <end position="244"/>
    </location>
</feature>
<reference evidence="3" key="1">
    <citation type="submission" date="2022-03" db="EMBL/GenBank/DDBJ databases">
        <title>Complete genome sequence of Caldinitratiruptor microaerophilus.</title>
        <authorList>
            <person name="Mukaiyama R."/>
            <person name="Nishiyama T."/>
            <person name="Ueda K."/>
        </authorList>
    </citation>
    <scope>NUCLEOTIDE SEQUENCE</scope>
    <source>
        <strain evidence="3">JCM 16183</strain>
    </source>
</reference>
<keyword evidence="4" id="KW-1185">Reference proteome</keyword>
<dbReference type="Gene3D" id="3.40.50.970">
    <property type="match status" value="2"/>
</dbReference>
<dbReference type="Proteomes" id="UP001163687">
    <property type="component" value="Chromosome"/>
</dbReference>
<sequence length="362" mass="39928">MAQAVVRQHLPLLPEDGRSAAVADQERLRHYLPDLPEEDPYQAGHRTCAGCGPAIEYRWVLKAAGNNTIAVGPTGCMYVANSSYLCTPYTIPWAHTQIGSAGSFTSGVAAAYEARIRKGKYDGEYPNVIVMAGDGSASDIGLGSLSGALYRNHDALFICYDNECYANTGIQVSPTTPYGGMTTFTPPGPVIPEGKKLWPKQLARMMAEGHPWCYVATTTIGYPIDVINKVRKGLNHRGAAFLHIYTPCQKGFVYQTPMSVELSRRVVECGLFPVWEYDPGTRQYSYFKPPVIRPVTDYLAMQGRFGHLLPEHVAALQRAANRNFEMIGVEVPEWLRELEDPARQVPIEQAEYALPVARTRGA</sequence>
<dbReference type="KEGG" id="cmic:caldi_20700"/>
<evidence type="ECO:0000313" key="4">
    <source>
        <dbReference type="Proteomes" id="UP001163687"/>
    </source>
</evidence>
<dbReference type="GO" id="GO:0016491">
    <property type="term" value="F:oxidoreductase activity"/>
    <property type="evidence" value="ECO:0007669"/>
    <property type="project" value="UniProtKB-KW"/>
</dbReference>
<evidence type="ECO:0000313" key="3">
    <source>
        <dbReference type="EMBL" id="BDG60980.1"/>
    </source>
</evidence>
<proteinExistence type="predicted"/>
<gene>
    <name evidence="3" type="ORF">caldi_20700</name>
</gene>